<organism evidence="3 4">
    <name type="scientific">Hortaea werneckii EXF-2000</name>
    <dbReference type="NCBI Taxonomy" id="1157616"/>
    <lineage>
        <taxon>Eukaryota</taxon>
        <taxon>Fungi</taxon>
        <taxon>Dikarya</taxon>
        <taxon>Ascomycota</taxon>
        <taxon>Pezizomycotina</taxon>
        <taxon>Dothideomycetes</taxon>
        <taxon>Dothideomycetidae</taxon>
        <taxon>Mycosphaerellales</taxon>
        <taxon>Teratosphaeriaceae</taxon>
        <taxon>Hortaea</taxon>
    </lineage>
</organism>
<dbReference type="PANTHER" id="PTHR35870:SF6">
    <property type="entry name" value="MGS207 PROTEIN"/>
    <property type="match status" value="1"/>
</dbReference>
<feature type="compositionally biased region" description="Low complexity" evidence="2">
    <location>
        <begin position="210"/>
        <end position="225"/>
    </location>
</feature>
<protein>
    <recommendedName>
        <fullName evidence="5">Apoptosis regulator Bcl-2 family BH4 domain-containing protein</fullName>
    </recommendedName>
</protein>
<reference evidence="3 4" key="1">
    <citation type="submission" date="2017-01" db="EMBL/GenBank/DDBJ databases">
        <title>The recent genome duplication of the halophilic yeast Hortaea werneckii: insights from long-read sequencing.</title>
        <authorList>
            <person name="Sinha S."/>
            <person name="Flibotte S."/>
            <person name="Neira M."/>
            <person name="Lenassi M."/>
            <person name="Gostincar C."/>
            <person name="Stajich J.E."/>
            <person name="Nislow C.E."/>
        </authorList>
    </citation>
    <scope>NUCLEOTIDE SEQUENCE [LARGE SCALE GENOMIC DNA]</scope>
    <source>
        <strain evidence="3 4">EXF-2000</strain>
    </source>
</reference>
<comment type="caution">
    <text evidence="3">The sequence shown here is derived from an EMBL/GenBank/DDBJ whole genome shotgun (WGS) entry which is preliminary data.</text>
</comment>
<evidence type="ECO:0000313" key="4">
    <source>
        <dbReference type="Proteomes" id="UP000194280"/>
    </source>
</evidence>
<dbReference type="STRING" id="1157616.A0A1Z5SYM1"/>
<feature type="compositionally biased region" description="Basic and acidic residues" evidence="2">
    <location>
        <begin position="492"/>
        <end position="504"/>
    </location>
</feature>
<evidence type="ECO:0000313" key="3">
    <source>
        <dbReference type="EMBL" id="OTA26533.1"/>
    </source>
</evidence>
<feature type="region of interest" description="Disordered" evidence="2">
    <location>
        <begin position="206"/>
        <end position="227"/>
    </location>
</feature>
<dbReference type="InterPro" id="IPR025337">
    <property type="entry name" value="Questin_oxidase-like"/>
</dbReference>
<dbReference type="GO" id="GO:0016491">
    <property type="term" value="F:oxidoreductase activity"/>
    <property type="evidence" value="ECO:0007669"/>
    <property type="project" value="UniProtKB-KW"/>
</dbReference>
<gene>
    <name evidence="3" type="ORF">BTJ68_11610</name>
</gene>
<dbReference type="EMBL" id="MUNK01000187">
    <property type="protein sequence ID" value="OTA26533.1"/>
    <property type="molecule type" value="Genomic_DNA"/>
</dbReference>
<keyword evidence="4" id="KW-1185">Reference proteome</keyword>
<keyword evidence="1" id="KW-0560">Oxidoreductase</keyword>
<dbReference type="VEuPathDB" id="FungiDB:BTJ68_11610"/>
<dbReference type="Pfam" id="PF14027">
    <property type="entry name" value="Questin_oxidase"/>
    <property type="match status" value="1"/>
</dbReference>
<dbReference type="AlphaFoldDB" id="A0A1Z5SYM1"/>
<proteinExistence type="predicted"/>
<dbReference type="InParanoid" id="A0A1Z5SYM1"/>
<dbReference type="Proteomes" id="UP000194280">
    <property type="component" value="Unassembled WGS sequence"/>
</dbReference>
<accession>A0A1Z5SYM1</accession>
<evidence type="ECO:0000256" key="2">
    <source>
        <dbReference type="SAM" id="MobiDB-lite"/>
    </source>
</evidence>
<evidence type="ECO:0000256" key="1">
    <source>
        <dbReference type="ARBA" id="ARBA00023002"/>
    </source>
</evidence>
<dbReference type="OrthoDB" id="10265971at2759"/>
<feature type="region of interest" description="Disordered" evidence="2">
    <location>
        <begin position="491"/>
        <end position="526"/>
    </location>
</feature>
<evidence type="ECO:0008006" key="5">
    <source>
        <dbReference type="Google" id="ProtNLM"/>
    </source>
</evidence>
<name>A0A1Z5SYM1_HORWE</name>
<dbReference type="PANTHER" id="PTHR35870">
    <property type="entry name" value="PROTEIN, PUTATIVE (AFU_ORTHOLOGUE AFUA_5G03330)-RELATED"/>
    <property type="match status" value="1"/>
</dbReference>
<sequence>MFQFRLPQIFSNFPSVGGSGTAIRIPKADVHDVEERPEKRARALKHLLKHNHITHSVIYNHLRFHNHVPHILASSYIFGADSDQLGDIYEAEGKHLEPWHDSPSEIAEHDWRDFLGKREYQRAFVDFFEDRLVNLGYDWQALLDEYLLQGKEPLINNLISGLGHPLIHLGYAQELSSRTVAIESLALAACFYNDWHVYLDDPKYTKPARTHPTPSSPSSTVEPGSDNIQKLLSNSETANKTLEYWNSWDLKDPKTQFAESQKLAVALLVASHPSQPPHSNSNPTSNSTHDFFLVHLLTTSHAVRVLLPLLPTKHHIPLVRQWWLFTLLVYIAQLRPRINIDTIKLVELEGRDWNWIQRQALQGPFRTDAHFVKALRSMQEAGRLWGDVNQFFLKAAVKFAEEFGGWGGFGVADGELAESEGMGSGRNTTPAPLYCGPPIGFAAYLVQHTDPLTQKQTTSTFGTVKAPRPVLRVACQAEKCMVCRPGMGGQRFGEEGRGGGRGGEEGWGETVEGRDGGGGKKGLGMG</sequence>